<dbReference type="GO" id="GO:0003676">
    <property type="term" value="F:nucleic acid binding"/>
    <property type="evidence" value="ECO:0007669"/>
    <property type="project" value="InterPro"/>
</dbReference>
<evidence type="ECO:0000313" key="1">
    <source>
        <dbReference type="EMBL" id="KAJ7679680.1"/>
    </source>
</evidence>
<dbReference type="Gene3D" id="3.30.420.10">
    <property type="entry name" value="Ribonuclease H-like superfamily/Ribonuclease H"/>
    <property type="match status" value="1"/>
</dbReference>
<organism evidence="1 2">
    <name type="scientific">Mycena rosella</name>
    <name type="common">Pink bonnet</name>
    <name type="synonym">Agaricus rosellus</name>
    <dbReference type="NCBI Taxonomy" id="1033263"/>
    <lineage>
        <taxon>Eukaryota</taxon>
        <taxon>Fungi</taxon>
        <taxon>Dikarya</taxon>
        <taxon>Basidiomycota</taxon>
        <taxon>Agaricomycotina</taxon>
        <taxon>Agaricomycetes</taxon>
        <taxon>Agaricomycetidae</taxon>
        <taxon>Agaricales</taxon>
        <taxon>Marasmiineae</taxon>
        <taxon>Mycenaceae</taxon>
        <taxon>Mycena</taxon>
    </lineage>
</organism>
<dbReference type="Proteomes" id="UP001221757">
    <property type="component" value="Unassembled WGS sequence"/>
</dbReference>
<dbReference type="InterPro" id="IPR036397">
    <property type="entry name" value="RNaseH_sf"/>
</dbReference>
<dbReference type="EMBL" id="JARKIE010000129">
    <property type="protein sequence ID" value="KAJ7679680.1"/>
    <property type="molecule type" value="Genomic_DNA"/>
</dbReference>
<dbReference type="InterPro" id="IPR012337">
    <property type="entry name" value="RNaseH-like_sf"/>
</dbReference>
<sequence>MFAKIPGNTLPPLAQQLYFGPNSRLNQSVRVWGNQNNVRADLVALLLAVQTASRTKSLIVSTRSDYAIRFIKYYSYMNDACGWKCANGDIPKAIISRIQYRTAPIPFIHFKKR</sequence>
<protein>
    <recommendedName>
        <fullName evidence="3">RNase H type-1 domain-containing protein</fullName>
    </recommendedName>
</protein>
<name>A0AAD7G8Z7_MYCRO</name>
<gene>
    <name evidence="1" type="ORF">B0H17DRAFT_943971</name>
</gene>
<accession>A0AAD7G8Z7</accession>
<dbReference type="SUPFAM" id="SSF53098">
    <property type="entry name" value="Ribonuclease H-like"/>
    <property type="match status" value="1"/>
</dbReference>
<evidence type="ECO:0008006" key="3">
    <source>
        <dbReference type="Google" id="ProtNLM"/>
    </source>
</evidence>
<evidence type="ECO:0000313" key="2">
    <source>
        <dbReference type="Proteomes" id="UP001221757"/>
    </source>
</evidence>
<keyword evidence="2" id="KW-1185">Reference proteome</keyword>
<proteinExistence type="predicted"/>
<comment type="caution">
    <text evidence="1">The sequence shown here is derived from an EMBL/GenBank/DDBJ whole genome shotgun (WGS) entry which is preliminary data.</text>
</comment>
<reference evidence="1" key="1">
    <citation type="submission" date="2023-03" db="EMBL/GenBank/DDBJ databases">
        <title>Massive genome expansion in bonnet fungi (Mycena s.s.) driven by repeated elements and novel gene families across ecological guilds.</title>
        <authorList>
            <consortium name="Lawrence Berkeley National Laboratory"/>
            <person name="Harder C.B."/>
            <person name="Miyauchi S."/>
            <person name="Viragh M."/>
            <person name="Kuo A."/>
            <person name="Thoen E."/>
            <person name="Andreopoulos B."/>
            <person name="Lu D."/>
            <person name="Skrede I."/>
            <person name="Drula E."/>
            <person name="Henrissat B."/>
            <person name="Morin E."/>
            <person name="Kohler A."/>
            <person name="Barry K."/>
            <person name="LaButti K."/>
            <person name="Morin E."/>
            <person name="Salamov A."/>
            <person name="Lipzen A."/>
            <person name="Mereny Z."/>
            <person name="Hegedus B."/>
            <person name="Baldrian P."/>
            <person name="Stursova M."/>
            <person name="Weitz H."/>
            <person name="Taylor A."/>
            <person name="Grigoriev I.V."/>
            <person name="Nagy L.G."/>
            <person name="Martin F."/>
            <person name="Kauserud H."/>
        </authorList>
    </citation>
    <scope>NUCLEOTIDE SEQUENCE</scope>
    <source>
        <strain evidence="1">CBHHK067</strain>
    </source>
</reference>
<dbReference type="AlphaFoldDB" id="A0AAD7G8Z7"/>